<keyword evidence="2" id="KW-1185">Reference proteome</keyword>
<evidence type="ECO:0000313" key="1">
    <source>
        <dbReference type="EMBL" id="MBN3543881.1"/>
    </source>
</evidence>
<dbReference type="RefSeq" id="WP_188404627.1">
    <property type="nucleotide sequence ID" value="NZ_BMCE01000009.1"/>
</dbReference>
<reference evidence="1 2" key="1">
    <citation type="submission" date="2021-01" db="EMBL/GenBank/DDBJ databases">
        <title>Genome Sequencing of Type Strains.</title>
        <authorList>
            <person name="Lemaire J.F."/>
            <person name="Inderbitzin P."/>
            <person name="Collins S.B."/>
            <person name="Wespe N."/>
            <person name="Knight-Connoni V."/>
        </authorList>
    </citation>
    <scope>NUCLEOTIDE SEQUENCE [LARGE SCALE GENOMIC DNA]</scope>
    <source>
        <strain evidence="1 2">DSM 14730</strain>
    </source>
</reference>
<protein>
    <submittedName>
        <fullName evidence="1">Uncharacterized protein</fullName>
    </submittedName>
</protein>
<name>A0ABS2ZB65_9BACL</name>
<dbReference type="EMBL" id="JAFHKS010000036">
    <property type="protein sequence ID" value="MBN3543881.1"/>
    <property type="molecule type" value="Genomic_DNA"/>
</dbReference>
<dbReference type="Proteomes" id="UP001319060">
    <property type="component" value="Unassembled WGS sequence"/>
</dbReference>
<comment type="caution">
    <text evidence="1">The sequence shown here is derived from an EMBL/GenBank/DDBJ whole genome shotgun (WGS) entry which is preliminary data.</text>
</comment>
<evidence type="ECO:0000313" key="2">
    <source>
        <dbReference type="Proteomes" id="UP001319060"/>
    </source>
</evidence>
<proteinExistence type="predicted"/>
<gene>
    <name evidence="1" type="ORF">JYA64_01020</name>
</gene>
<sequence>MIHTDPEKMQRLTLTLLSRNDSKPNAVEELVANKNGNGDIALSSAEKNNFNIL</sequence>
<organism evidence="1 2">
    <name type="scientific">Fictibacillus barbaricus</name>
    <dbReference type="NCBI Taxonomy" id="182136"/>
    <lineage>
        <taxon>Bacteria</taxon>
        <taxon>Bacillati</taxon>
        <taxon>Bacillota</taxon>
        <taxon>Bacilli</taxon>
        <taxon>Bacillales</taxon>
        <taxon>Fictibacillaceae</taxon>
        <taxon>Fictibacillus</taxon>
    </lineage>
</organism>
<accession>A0ABS2ZB65</accession>